<name>A0A016BZE9_BACFG</name>
<sequence length="43" mass="4921">MQYHFQGGKNLINKISDDYENPIDYPINLVDCAWGVHFSSGFS</sequence>
<dbReference type="EMBL" id="JGDM01000015">
    <property type="protein sequence ID" value="EXZ45936.1"/>
    <property type="molecule type" value="Genomic_DNA"/>
</dbReference>
<protein>
    <submittedName>
        <fullName evidence="1">Uncharacterized protein</fullName>
    </submittedName>
</protein>
<comment type="caution">
    <text evidence="1">The sequence shown here is derived from an EMBL/GenBank/DDBJ whole genome shotgun (WGS) entry which is preliminary data.</text>
</comment>
<dbReference type="AlphaFoldDB" id="A0A016BZE9"/>
<proteinExistence type="predicted"/>
<evidence type="ECO:0000313" key="1">
    <source>
        <dbReference type="EMBL" id="EXZ45936.1"/>
    </source>
</evidence>
<accession>A0A016BZE9</accession>
<gene>
    <name evidence="1" type="ORF">M076_0770</name>
</gene>
<reference evidence="1 2" key="1">
    <citation type="submission" date="2014-02" db="EMBL/GenBank/DDBJ databases">
        <authorList>
            <person name="Sears C."/>
            <person name="Carroll K."/>
            <person name="Sack B.R."/>
            <person name="Qadri F."/>
            <person name="Myers L.L."/>
            <person name="Chung G.-T."/>
            <person name="Escheverria P."/>
            <person name="Fraser C.M."/>
            <person name="Sadzewicz L."/>
            <person name="Shefchek K.A."/>
            <person name="Tallon L."/>
            <person name="Das S.P."/>
            <person name="Daugherty S."/>
            <person name="Mongodin E.F."/>
        </authorList>
    </citation>
    <scope>NUCLEOTIDE SEQUENCE [LARGE SCALE GENOMIC DNA]</scope>
    <source>
        <strain evidence="1 2">2-F-2 #4</strain>
    </source>
</reference>
<evidence type="ECO:0000313" key="2">
    <source>
        <dbReference type="Proteomes" id="UP000022272"/>
    </source>
</evidence>
<dbReference type="Proteomes" id="UP000022272">
    <property type="component" value="Unassembled WGS sequence"/>
</dbReference>
<organism evidence="1 2">
    <name type="scientific">Bacteroides fragilis str. 2-F-2 #4</name>
    <dbReference type="NCBI Taxonomy" id="1339280"/>
    <lineage>
        <taxon>Bacteria</taxon>
        <taxon>Pseudomonadati</taxon>
        <taxon>Bacteroidota</taxon>
        <taxon>Bacteroidia</taxon>
        <taxon>Bacteroidales</taxon>
        <taxon>Bacteroidaceae</taxon>
        <taxon>Bacteroides</taxon>
    </lineage>
</organism>